<gene>
    <name evidence="1" type="ORF">R3P38DRAFT_1732240</name>
</gene>
<dbReference type="InterPro" id="IPR032675">
    <property type="entry name" value="LRR_dom_sf"/>
</dbReference>
<comment type="caution">
    <text evidence="1">The sequence shown here is derived from an EMBL/GenBank/DDBJ whole genome shotgun (WGS) entry which is preliminary data.</text>
</comment>
<reference evidence="1 2" key="1">
    <citation type="journal article" date="2024" name="J Genomics">
        <title>Draft genome sequencing and assembly of Favolaschia claudopus CIRM-BRFM 2984 isolated from oak limbs.</title>
        <authorList>
            <person name="Navarro D."/>
            <person name="Drula E."/>
            <person name="Chaduli D."/>
            <person name="Cazenave R."/>
            <person name="Ahrendt S."/>
            <person name="Wang J."/>
            <person name="Lipzen A."/>
            <person name="Daum C."/>
            <person name="Barry K."/>
            <person name="Grigoriev I.V."/>
            <person name="Favel A."/>
            <person name="Rosso M.N."/>
            <person name="Martin F."/>
        </authorList>
    </citation>
    <scope>NUCLEOTIDE SEQUENCE [LARGE SCALE GENOMIC DNA]</scope>
    <source>
        <strain evidence="1 2">CIRM-BRFM 2984</strain>
    </source>
</reference>
<evidence type="ECO:0008006" key="3">
    <source>
        <dbReference type="Google" id="ProtNLM"/>
    </source>
</evidence>
<dbReference type="SUPFAM" id="SSF52047">
    <property type="entry name" value="RNI-like"/>
    <property type="match status" value="1"/>
</dbReference>
<protein>
    <recommendedName>
        <fullName evidence="3">F-box domain-containing protein</fullName>
    </recommendedName>
</protein>
<accession>A0AAW0A8B2</accession>
<dbReference type="AlphaFoldDB" id="A0AAW0A8B2"/>
<dbReference type="Proteomes" id="UP001362999">
    <property type="component" value="Unassembled WGS sequence"/>
</dbReference>
<organism evidence="1 2">
    <name type="scientific">Favolaschia claudopus</name>
    <dbReference type="NCBI Taxonomy" id="2862362"/>
    <lineage>
        <taxon>Eukaryota</taxon>
        <taxon>Fungi</taxon>
        <taxon>Dikarya</taxon>
        <taxon>Basidiomycota</taxon>
        <taxon>Agaricomycotina</taxon>
        <taxon>Agaricomycetes</taxon>
        <taxon>Agaricomycetidae</taxon>
        <taxon>Agaricales</taxon>
        <taxon>Marasmiineae</taxon>
        <taxon>Mycenaceae</taxon>
        <taxon>Favolaschia</taxon>
    </lineage>
</organism>
<keyword evidence="2" id="KW-1185">Reference proteome</keyword>
<name>A0AAW0A8B2_9AGAR</name>
<dbReference type="Gene3D" id="3.80.10.10">
    <property type="entry name" value="Ribonuclease Inhibitor"/>
    <property type="match status" value="1"/>
</dbReference>
<proteinExistence type="predicted"/>
<dbReference type="EMBL" id="JAWWNJ010000079">
    <property type="protein sequence ID" value="KAK7002346.1"/>
    <property type="molecule type" value="Genomic_DNA"/>
</dbReference>
<evidence type="ECO:0000313" key="1">
    <source>
        <dbReference type="EMBL" id="KAK7002346.1"/>
    </source>
</evidence>
<sequence>MATQFDTVTELEARLAEVEAAIGNQVLILRNLRQARIDIHRQLNNLRDPISSRLPVEISSRIFLFCVPPPQVYGTLSAPVLLLRICTSWTEIALFTPMIWANLHLELPDEPTPEFIHLLKAWLARGKACPLLLSLGGPPSPDLHPEIRRLVAAHARRLIALEIHTHSYLSLFADETVFPALELIYVYDPRQIETQNILDALRASPRLETFGSDAHIVLDEIVSQNDAHGVHQTLRNLNIGASFWTPTSVLPYLTLPALYGLEVMILDVNLLECLISFLTRSPRLRTLTLQVHAAERSWPRHCVEHLLDTIPNLQTLRMTTRTDSQAPDFQDTLIEVLTDSKYLPELTQLTLAASPVTAVHWYTTVATMLYNRSDTLDSFSLQWPAVQEGTAVLSAEPNEEDKNVFHELSREGMKIDLGPYFHFLDEE</sequence>
<evidence type="ECO:0000313" key="2">
    <source>
        <dbReference type="Proteomes" id="UP001362999"/>
    </source>
</evidence>